<dbReference type="Pfam" id="PF00429">
    <property type="entry name" value="TLV_coat"/>
    <property type="match status" value="1"/>
</dbReference>
<proteinExistence type="predicted"/>
<name>A0A7K6D1T0_9PASS</name>
<feature type="non-terminal residue" evidence="1">
    <location>
        <position position="84"/>
    </location>
</feature>
<sequence>SESETLWKMIKASYGVLNKTHPELTQECWLCYSSKPPYYDALGYTQEPTVKHDSNPPECIWGNRDINTPGITLASVVGQGICVG</sequence>
<dbReference type="EMBL" id="VZRL01002387">
    <property type="protein sequence ID" value="NWV20954.1"/>
    <property type="molecule type" value="Genomic_DNA"/>
</dbReference>
<accession>A0A7K6D1T0</accession>
<keyword evidence="2" id="KW-1185">Reference proteome</keyword>
<evidence type="ECO:0000313" key="2">
    <source>
        <dbReference type="Proteomes" id="UP000571324"/>
    </source>
</evidence>
<dbReference type="InterPro" id="IPR018154">
    <property type="entry name" value="TLV/ENV_coat_polyprotein"/>
</dbReference>
<protein>
    <submittedName>
        <fullName evidence="1">ENV2 protein</fullName>
    </submittedName>
</protein>
<gene>
    <name evidence="1" type="primary">Fv4_0</name>
    <name evidence="1" type="ORF">ORISOL_R15520</name>
</gene>
<dbReference type="Proteomes" id="UP000571324">
    <property type="component" value="Unassembled WGS sequence"/>
</dbReference>
<reference evidence="1 2" key="1">
    <citation type="submission" date="2019-09" db="EMBL/GenBank/DDBJ databases">
        <title>Bird 10,000 Genomes (B10K) Project - Family phase.</title>
        <authorList>
            <person name="Zhang G."/>
        </authorList>
    </citation>
    <scope>NUCLEOTIDE SEQUENCE [LARGE SCALE GENOMIC DNA]</scope>
    <source>
        <strain evidence="1">B10K-DU-029-52</strain>
    </source>
</reference>
<feature type="non-terminal residue" evidence="1">
    <location>
        <position position="1"/>
    </location>
</feature>
<evidence type="ECO:0000313" key="1">
    <source>
        <dbReference type="EMBL" id="NWV20954.1"/>
    </source>
</evidence>
<dbReference type="AlphaFoldDB" id="A0A7K6D1T0"/>
<dbReference type="OrthoDB" id="9306952at2759"/>
<organism evidence="1 2">
    <name type="scientific">Origma solitaria</name>
    <dbReference type="NCBI Taxonomy" id="720586"/>
    <lineage>
        <taxon>Eukaryota</taxon>
        <taxon>Metazoa</taxon>
        <taxon>Chordata</taxon>
        <taxon>Craniata</taxon>
        <taxon>Vertebrata</taxon>
        <taxon>Euteleostomi</taxon>
        <taxon>Archelosauria</taxon>
        <taxon>Archosauria</taxon>
        <taxon>Dinosauria</taxon>
        <taxon>Saurischia</taxon>
        <taxon>Theropoda</taxon>
        <taxon>Coelurosauria</taxon>
        <taxon>Aves</taxon>
        <taxon>Neognathae</taxon>
        <taxon>Neoaves</taxon>
        <taxon>Telluraves</taxon>
        <taxon>Australaves</taxon>
        <taxon>Passeriformes</taxon>
        <taxon>Meliphagoidea</taxon>
        <taxon>Acanthizidae</taxon>
        <taxon>Origma</taxon>
    </lineage>
</organism>
<comment type="caution">
    <text evidence="1">The sequence shown here is derived from an EMBL/GenBank/DDBJ whole genome shotgun (WGS) entry which is preliminary data.</text>
</comment>